<reference evidence="1 2" key="1">
    <citation type="submission" date="2021-02" db="EMBL/GenBank/DDBJ databases">
        <authorList>
            <person name="Vanwijnsberghe S."/>
        </authorList>
    </citation>
    <scope>NUCLEOTIDE SEQUENCE [LARGE SCALE GENOMIC DNA]</scope>
    <source>
        <strain evidence="1 2">R-69776</strain>
    </source>
</reference>
<organism evidence="1 2">
    <name type="scientific">Paraburkholderia nemoris</name>
    <dbReference type="NCBI Taxonomy" id="2793076"/>
    <lineage>
        <taxon>Bacteria</taxon>
        <taxon>Pseudomonadati</taxon>
        <taxon>Pseudomonadota</taxon>
        <taxon>Betaproteobacteria</taxon>
        <taxon>Burkholderiales</taxon>
        <taxon>Burkholderiaceae</taxon>
        <taxon>Paraburkholderia</taxon>
    </lineage>
</organism>
<name>A0ABM8T0F6_9BURK</name>
<evidence type="ECO:0000313" key="2">
    <source>
        <dbReference type="Proteomes" id="UP000673821"/>
    </source>
</evidence>
<comment type="caution">
    <text evidence="1">The sequence shown here is derived from an EMBL/GenBank/DDBJ whole genome shotgun (WGS) entry which is preliminary data.</text>
</comment>
<gene>
    <name evidence="1" type="ORF">R69776_07282</name>
</gene>
<keyword evidence="2" id="KW-1185">Reference proteome</keyword>
<proteinExistence type="predicted"/>
<protein>
    <submittedName>
        <fullName evidence="1">Uncharacterized protein</fullName>
    </submittedName>
</protein>
<dbReference type="RefSeq" id="WP_200661259.1">
    <property type="nucleotide sequence ID" value="NZ_CAJNBH010000033.1"/>
</dbReference>
<dbReference type="EMBL" id="CAJNBH010000033">
    <property type="protein sequence ID" value="CAE6846374.1"/>
    <property type="molecule type" value="Genomic_DNA"/>
</dbReference>
<evidence type="ECO:0000313" key="1">
    <source>
        <dbReference type="EMBL" id="CAE6846374.1"/>
    </source>
</evidence>
<sequence length="133" mass="14363">MSLETGIQNYKDSQNMPLLPWSNSDDQDNGSTMKSQSFLLALFAVTAFWTAESQAAQPDYAYSTTVRLSDGKTLSCAVNEPLTAVRDTGTTLTRRETTEADVLATQRLRLISGPSSEYPSPYTAPNVTCGAVG</sequence>
<dbReference type="Proteomes" id="UP000673821">
    <property type="component" value="Unassembled WGS sequence"/>
</dbReference>
<accession>A0ABM8T0F6</accession>